<feature type="compositionally biased region" description="Acidic residues" evidence="1">
    <location>
        <begin position="250"/>
        <end position="262"/>
    </location>
</feature>
<sequence>MVIEKLAVHFDVEFLDLKAQWRPQIKALLPDLIRLCASGCDDKSDGEQFDDVEDEEVLDLRPRRTRTVCKRHLVEDEDDDGVGSGASDCSAGERVQDQGSDNDGNEDNGASVKRKERVPDGSSKRKRESKGVAPAEKKSKTAAQPDSAGLAALKELGRAAGVLNPRMYRMLKDAASSTEAEGFLRDRLHDAGVTFAGSYPSSREISAAKKKHEKEKELEGIDTSLIIAEGRPRRGASQRISYKEERISGDEEVEEEEDDRGDDNDKEHAHDDDSAACESDSSEATF</sequence>
<accession>M4BJP6</accession>
<dbReference type="EMBL" id="JH598330">
    <property type="status" value="NOT_ANNOTATED_CDS"/>
    <property type="molecule type" value="Genomic_DNA"/>
</dbReference>
<organism evidence="2 3">
    <name type="scientific">Hyaloperonospora arabidopsidis (strain Emoy2)</name>
    <name type="common">Downy mildew agent</name>
    <name type="synonym">Peronospora arabidopsidis</name>
    <dbReference type="NCBI Taxonomy" id="559515"/>
    <lineage>
        <taxon>Eukaryota</taxon>
        <taxon>Sar</taxon>
        <taxon>Stramenopiles</taxon>
        <taxon>Oomycota</taxon>
        <taxon>Peronosporomycetes</taxon>
        <taxon>Peronosporales</taxon>
        <taxon>Peronosporaceae</taxon>
        <taxon>Hyaloperonospora</taxon>
    </lineage>
</organism>
<dbReference type="eggNOG" id="ENOG502S9DY">
    <property type="taxonomic scope" value="Eukaryota"/>
</dbReference>
<dbReference type="AlphaFoldDB" id="M4BJP6"/>
<dbReference type="EnsemblProtists" id="HpaT806625">
    <property type="protein sequence ID" value="HpaP806625"/>
    <property type="gene ID" value="HpaG806625"/>
</dbReference>
<feature type="compositionally biased region" description="Basic and acidic residues" evidence="1">
    <location>
        <begin position="263"/>
        <end position="273"/>
    </location>
</feature>
<reference evidence="3" key="1">
    <citation type="journal article" date="2010" name="Science">
        <title>Signatures of adaptation to obligate biotrophy in the Hyaloperonospora arabidopsidis genome.</title>
        <authorList>
            <person name="Baxter L."/>
            <person name="Tripathy S."/>
            <person name="Ishaque N."/>
            <person name="Boot N."/>
            <person name="Cabral A."/>
            <person name="Kemen E."/>
            <person name="Thines M."/>
            <person name="Ah-Fong A."/>
            <person name="Anderson R."/>
            <person name="Badejoko W."/>
            <person name="Bittner-Eddy P."/>
            <person name="Boore J.L."/>
            <person name="Chibucos M.C."/>
            <person name="Coates M."/>
            <person name="Dehal P."/>
            <person name="Delehaunty K."/>
            <person name="Dong S."/>
            <person name="Downton P."/>
            <person name="Dumas B."/>
            <person name="Fabro G."/>
            <person name="Fronick C."/>
            <person name="Fuerstenberg S.I."/>
            <person name="Fulton L."/>
            <person name="Gaulin E."/>
            <person name="Govers F."/>
            <person name="Hughes L."/>
            <person name="Humphray S."/>
            <person name="Jiang R.H."/>
            <person name="Judelson H."/>
            <person name="Kamoun S."/>
            <person name="Kyung K."/>
            <person name="Meijer H."/>
            <person name="Minx P."/>
            <person name="Morris P."/>
            <person name="Nelson J."/>
            <person name="Phuntumart V."/>
            <person name="Qutob D."/>
            <person name="Rehmany A."/>
            <person name="Rougon-Cardoso A."/>
            <person name="Ryden P."/>
            <person name="Torto-Alalibo T."/>
            <person name="Studholme D."/>
            <person name="Wang Y."/>
            <person name="Win J."/>
            <person name="Wood J."/>
            <person name="Clifton S.W."/>
            <person name="Rogers J."/>
            <person name="Van den Ackerveken G."/>
            <person name="Jones J.D."/>
            <person name="McDowell J.M."/>
            <person name="Beynon J."/>
            <person name="Tyler B.M."/>
        </authorList>
    </citation>
    <scope>NUCLEOTIDE SEQUENCE [LARGE SCALE GENOMIC DNA]</scope>
    <source>
        <strain evidence="3">Emoy2</strain>
    </source>
</reference>
<dbReference type="PANTHER" id="PTHR15410:SF2">
    <property type="entry name" value="HIRA-INTERACTING PROTEIN 3"/>
    <property type="match status" value="1"/>
</dbReference>
<feature type="compositionally biased region" description="Low complexity" evidence="1">
    <location>
        <begin position="276"/>
        <end position="286"/>
    </location>
</feature>
<dbReference type="Proteomes" id="UP000011713">
    <property type="component" value="Unassembled WGS sequence"/>
</dbReference>
<keyword evidence="3" id="KW-1185">Reference proteome</keyword>
<evidence type="ECO:0000313" key="2">
    <source>
        <dbReference type="EnsemblProtists" id="HpaP806625"/>
    </source>
</evidence>
<dbReference type="PANTHER" id="PTHR15410">
    <property type="entry name" value="HIRA-INTERACTING PROTEIN 3"/>
    <property type="match status" value="1"/>
</dbReference>
<reference evidence="2" key="2">
    <citation type="submission" date="2015-06" db="UniProtKB">
        <authorList>
            <consortium name="EnsemblProtists"/>
        </authorList>
    </citation>
    <scope>IDENTIFICATION</scope>
    <source>
        <strain evidence="2">Emoy2</strain>
    </source>
</reference>
<dbReference type="InterPro" id="IPR037647">
    <property type="entry name" value="HIRIP3"/>
</dbReference>
<dbReference type="HOGENOM" id="CLU_838031_0_0_1"/>
<evidence type="ECO:0000313" key="3">
    <source>
        <dbReference type="Proteomes" id="UP000011713"/>
    </source>
</evidence>
<dbReference type="GO" id="GO:0005634">
    <property type="term" value="C:nucleus"/>
    <property type="evidence" value="ECO:0007669"/>
    <property type="project" value="TreeGrafter"/>
</dbReference>
<evidence type="ECO:0000256" key="1">
    <source>
        <dbReference type="SAM" id="MobiDB-lite"/>
    </source>
</evidence>
<feature type="region of interest" description="Disordered" evidence="1">
    <location>
        <begin position="195"/>
        <end position="286"/>
    </location>
</feature>
<dbReference type="OMA" id="AQWRPRI"/>
<feature type="region of interest" description="Disordered" evidence="1">
    <location>
        <begin position="77"/>
        <end position="148"/>
    </location>
</feature>
<protein>
    <recommendedName>
        <fullName evidence="4">Histone chaperone domain-containing protein</fullName>
    </recommendedName>
</protein>
<dbReference type="InParanoid" id="M4BJP6"/>
<evidence type="ECO:0008006" key="4">
    <source>
        <dbReference type="Google" id="ProtNLM"/>
    </source>
</evidence>
<dbReference type="STRING" id="559515.M4BJP6"/>
<proteinExistence type="predicted"/>
<dbReference type="VEuPathDB" id="FungiDB:HpaG806625"/>
<name>M4BJP6_HYAAE</name>